<dbReference type="OrthoDB" id="190375at2759"/>
<dbReference type="CDD" id="cd15843">
    <property type="entry name" value="R-SNARE"/>
    <property type="match status" value="1"/>
</dbReference>
<dbReference type="GO" id="GO:0005737">
    <property type="term" value="C:cytoplasm"/>
    <property type="evidence" value="ECO:0007669"/>
    <property type="project" value="UniProtKB-ARBA"/>
</dbReference>
<comment type="similarity">
    <text evidence="1">Belongs to the synaptobrevin family.</text>
</comment>
<evidence type="ECO:0000313" key="14">
    <source>
        <dbReference type="Proteomes" id="UP000275078"/>
    </source>
</evidence>
<keyword evidence="3 10" id="KW-0812">Transmembrane</keyword>
<organism evidence="13 14">
    <name type="scientific">Ascobolus immersus RN42</name>
    <dbReference type="NCBI Taxonomy" id="1160509"/>
    <lineage>
        <taxon>Eukaryota</taxon>
        <taxon>Fungi</taxon>
        <taxon>Dikarya</taxon>
        <taxon>Ascomycota</taxon>
        <taxon>Pezizomycotina</taxon>
        <taxon>Pezizomycetes</taxon>
        <taxon>Pezizales</taxon>
        <taxon>Ascobolaceae</taxon>
        <taxon>Ascobolus</taxon>
    </lineage>
</organism>
<dbReference type="PANTHER" id="PTHR21136:SF168">
    <property type="entry name" value="VESICLE-ASSOCIATED MEMBRANE PROTEIN 9"/>
    <property type="match status" value="1"/>
</dbReference>
<evidence type="ECO:0000256" key="5">
    <source>
        <dbReference type="ARBA" id="ARBA00022989"/>
    </source>
</evidence>
<dbReference type="STRING" id="1160509.A0A3N4ILJ7"/>
<feature type="domain" description="Longin" evidence="11">
    <location>
        <begin position="11"/>
        <end position="131"/>
    </location>
</feature>
<dbReference type="PRINTS" id="PR00219">
    <property type="entry name" value="SYNAPTOBREVN"/>
</dbReference>
<evidence type="ECO:0000256" key="2">
    <source>
        <dbReference type="ARBA" id="ARBA00022448"/>
    </source>
</evidence>
<dbReference type="InterPro" id="IPR001388">
    <property type="entry name" value="Synaptobrevin-like"/>
</dbReference>
<keyword evidence="2" id="KW-0813">Transport</keyword>
<keyword evidence="4" id="KW-0653">Protein transport</keyword>
<accession>A0A3N4ILJ7</accession>
<name>A0A3N4ILJ7_ASCIM</name>
<reference evidence="13 14" key="1">
    <citation type="journal article" date="2018" name="Nat. Ecol. Evol.">
        <title>Pezizomycetes genomes reveal the molecular basis of ectomycorrhizal truffle lifestyle.</title>
        <authorList>
            <person name="Murat C."/>
            <person name="Payen T."/>
            <person name="Noel B."/>
            <person name="Kuo A."/>
            <person name="Morin E."/>
            <person name="Chen J."/>
            <person name="Kohler A."/>
            <person name="Krizsan K."/>
            <person name="Balestrini R."/>
            <person name="Da Silva C."/>
            <person name="Montanini B."/>
            <person name="Hainaut M."/>
            <person name="Levati E."/>
            <person name="Barry K.W."/>
            <person name="Belfiori B."/>
            <person name="Cichocki N."/>
            <person name="Clum A."/>
            <person name="Dockter R.B."/>
            <person name="Fauchery L."/>
            <person name="Guy J."/>
            <person name="Iotti M."/>
            <person name="Le Tacon F."/>
            <person name="Lindquist E.A."/>
            <person name="Lipzen A."/>
            <person name="Malagnac F."/>
            <person name="Mello A."/>
            <person name="Molinier V."/>
            <person name="Miyauchi S."/>
            <person name="Poulain J."/>
            <person name="Riccioni C."/>
            <person name="Rubini A."/>
            <person name="Sitrit Y."/>
            <person name="Splivallo R."/>
            <person name="Traeger S."/>
            <person name="Wang M."/>
            <person name="Zifcakova L."/>
            <person name="Wipf D."/>
            <person name="Zambonelli A."/>
            <person name="Paolocci F."/>
            <person name="Nowrousian M."/>
            <person name="Ottonello S."/>
            <person name="Baldrian P."/>
            <person name="Spatafora J.W."/>
            <person name="Henrissat B."/>
            <person name="Nagy L.G."/>
            <person name="Aury J.M."/>
            <person name="Wincker P."/>
            <person name="Grigoriev I.V."/>
            <person name="Bonfante P."/>
            <person name="Martin F.M."/>
        </authorList>
    </citation>
    <scope>NUCLEOTIDE SEQUENCE [LARGE SCALE GENOMIC DNA]</scope>
    <source>
        <strain evidence="13 14">RN42</strain>
    </source>
</reference>
<dbReference type="Pfam" id="PF13774">
    <property type="entry name" value="Longin"/>
    <property type="match status" value="1"/>
</dbReference>
<evidence type="ECO:0000256" key="4">
    <source>
        <dbReference type="ARBA" id="ARBA00022927"/>
    </source>
</evidence>
<keyword evidence="5 10" id="KW-1133">Transmembrane helix</keyword>
<evidence type="ECO:0000259" key="12">
    <source>
        <dbReference type="PROSITE" id="PS50892"/>
    </source>
</evidence>
<dbReference type="GO" id="GO:0016020">
    <property type="term" value="C:membrane"/>
    <property type="evidence" value="ECO:0007669"/>
    <property type="project" value="InterPro"/>
</dbReference>
<dbReference type="EMBL" id="ML119653">
    <property type="protein sequence ID" value="RPA85578.1"/>
    <property type="molecule type" value="Genomic_DNA"/>
</dbReference>
<keyword evidence="14" id="KW-1185">Reference proteome</keyword>
<keyword evidence="9" id="KW-0175">Coiled coil</keyword>
<dbReference type="Pfam" id="PF00957">
    <property type="entry name" value="Synaptobrevin"/>
    <property type="match status" value="1"/>
</dbReference>
<dbReference type="GO" id="GO:0016192">
    <property type="term" value="P:vesicle-mediated transport"/>
    <property type="evidence" value="ECO:0007669"/>
    <property type="project" value="InterPro"/>
</dbReference>
<dbReference type="InterPro" id="IPR011012">
    <property type="entry name" value="Longin-like_dom_sf"/>
</dbReference>
<dbReference type="PROSITE" id="PS50859">
    <property type="entry name" value="LONGIN"/>
    <property type="match status" value="1"/>
</dbReference>
<evidence type="ECO:0000256" key="6">
    <source>
        <dbReference type="ARBA" id="ARBA00023136"/>
    </source>
</evidence>
<dbReference type="InterPro" id="IPR051097">
    <property type="entry name" value="Synaptobrevin-like_transport"/>
</dbReference>
<dbReference type="InterPro" id="IPR042855">
    <property type="entry name" value="V_SNARE_CC"/>
</dbReference>
<evidence type="ECO:0000313" key="13">
    <source>
        <dbReference type="EMBL" id="RPA85578.1"/>
    </source>
</evidence>
<evidence type="ECO:0000256" key="7">
    <source>
        <dbReference type="ARBA" id="ARBA00026133"/>
    </source>
</evidence>
<evidence type="ECO:0000256" key="8">
    <source>
        <dbReference type="ARBA" id="ARBA00046280"/>
    </source>
</evidence>
<dbReference type="PANTHER" id="PTHR21136">
    <property type="entry name" value="SNARE PROTEINS"/>
    <property type="match status" value="1"/>
</dbReference>
<comment type="subcellular location">
    <subcellularLocation>
        <location evidence="8">Endomembrane system</location>
        <topology evidence="8">Single-pass type IV membrane protein</topology>
    </subcellularLocation>
</comment>
<feature type="domain" description="V-SNARE coiled-coil homology" evidence="12">
    <location>
        <begin position="144"/>
        <end position="204"/>
    </location>
</feature>
<dbReference type="Proteomes" id="UP000275078">
    <property type="component" value="Unassembled WGS sequence"/>
</dbReference>
<evidence type="ECO:0000259" key="11">
    <source>
        <dbReference type="PROSITE" id="PS50859"/>
    </source>
</evidence>
<proteinExistence type="inferred from homology"/>
<dbReference type="AlphaFoldDB" id="A0A3N4ILJ7"/>
<keyword evidence="6 10" id="KW-0472">Membrane</keyword>
<evidence type="ECO:0000256" key="3">
    <source>
        <dbReference type="ARBA" id="ARBA00022692"/>
    </source>
</evidence>
<dbReference type="SUPFAM" id="SSF58038">
    <property type="entry name" value="SNARE fusion complex"/>
    <property type="match status" value="1"/>
</dbReference>
<dbReference type="SUPFAM" id="SSF64356">
    <property type="entry name" value="SNARE-like"/>
    <property type="match status" value="1"/>
</dbReference>
<dbReference type="GO" id="GO:0015031">
    <property type="term" value="P:protein transport"/>
    <property type="evidence" value="ECO:0007669"/>
    <property type="project" value="UniProtKB-KW"/>
</dbReference>
<protein>
    <recommendedName>
        <fullName evidence="7">Synaptobrevin homolog YKT6</fullName>
    </recommendedName>
</protein>
<evidence type="ECO:0000256" key="10">
    <source>
        <dbReference type="SAM" id="Phobius"/>
    </source>
</evidence>
<dbReference type="Gene3D" id="1.20.5.110">
    <property type="match status" value="1"/>
</dbReference>
<evidence type="ECO:0000256" key="1">
    <source>
        <dbReference type="ARBA" id="ARBA00008025"/>
    </source>
</evidence>
<dbReference type="Gene3D" id="3.30.450.50">
    <property type="entry name" value="Longin domain"/>
    <property type="match status" value="1"/>
</dbReference>
<dbReference type="InterPro" id="IPR010908">
    <property type="entry name" value="Longin_dom"/>
</dbReference>
<dbReference type="SMART" id="SM01270">
    <property type="entry name" value="Longin"/>
    <property type="match status" value="1"/>
</dbReference>
<dbReference type="PROSITE" id="PS50892">
    <property type="entry name" value="V_SNARE"/>
    <property type="match status" value="1"/>
</dbReference>
<sequence>MASSSTASSPFLYSCIATGTNVLVHASRDSTTAVKGAEEVAATVLKRMTPSNSSTKCTYTANGCHVHTKTFHSTLLTTPLVLILVTTEHMPKAAAYNFIEEAEKQFLQRFTLHRVETARAGDLETEFGVTLKKLMGEYGNTKDIAREVRGELDNVKGIMSQNIERVMERGDRIELLVDKTNNLEVNANEFRRRSKGVNRQMWWKNVKINFLLGFVVLFLIYIFIGFGCGLPGWSKCLS</sequence>
<evidence type="ECO:0000256" key="9">
    <source>
        <dbReference type="PROSITE-ProRule" id="PRU00290"/>
    </source>
</evidence>
<dbReference type="GO" id="GO:0012505">
    <property type="term" value="C:endomembrane system"/>
    <property type="evidence" value="ECO:0007669"/>
    <property type="project" value="UniProtKB-SubCell"/>
</dbReference>
<feature type="transmembrane region" description="Helical" evidence="10">
    <location>
        <begin position="208"/>
        <end position="233"/>
    </location>
</feature>
<dbReference type="FunFam" id="1.20.5.110:FF:000004">
    <property type="entry name" value="Vesicle-associated membrane protein 7"/>
    <property type="match status" value="1"/>
</dbReference>
<gene>
    <name evidence="13" type="ORF">BJ508DRAFT_411970</name>
</gene>